<dbReference type="EMBL" id="LPZR01000211">
    <property type="protein sequence ID" value="KYO49998.1"/>
    <property type="molecule type" value="Genomic_DNA"/>
</dbReference>
<comment type="caution">
    <text evidence="2">The sequence shown here is derived from an EMBL/GenBank/DDBJ whole genome shotgun (WGS) entry which is preliminary data.</text>
</comment>
<dbReference type="RefSeq" id="WP_062769144.1">
    <property type="nucleotide sequence ID" value="NZ_CP121017.1"/>
</dbReference>
<accession>A0A162JWB1</accession>
<reference evidence="1 4" key="2">
    <citation type="journal article" date="2018" name="Nat. Biotechnol.">
        <title>A standardized bacterial taxonomy based on genome phylogeny substantially revises the tree of life.</title>
        <authorList>
            <person name="Parks D.H."/>
            <person name="Chuvochina M."/>
            <person name="Waite D.W."/>
            <person name="Rinke C."/>
            <person name="Skarshewski A."/>
            <person name="Chaumeil P.A."/>
            <person name="Hugenholtz P."/>
        </authorList>
    </citation>
    <scope>NUCLEOTIDE SEQUENCE [LARGE SCALE GENOMIC DNA]</scope>
    <source>
        <strain evidence="1">UBA8739</strain>
    </source>
</reference>
<proteinExistence type="predicted"/>
<gene>
    <name evidence="2" type="ORF">AUP44_14980</name>
    <name evidence="1" type="ORF">DCK97_26475</name>
</gene>
<dbReference type="Gene3D" id="3.40.50.300">
    <property type="entry name" value="P-loop containing nucleotide triphosphate hydrolases"/>
    <property type="match status" value="1"/>
</dbReference>
<protein>
    <submittedName>
        <fullName evidence="1">Zeta toxin family protein</fullName>
    </submittedName>
</protein>
<dbReference type="EMBL" id="DMAI01000432">
    <property type="protein sequence ID" value="HAE50965.1"/>
    <property type="molecule type" value="Genomic_DNA"/>
</dbReference>
<organism evidence="2 3">
    <name type="scientific">Tistrella mobilis</name>
    <dbReference type="NCBI Taxonomy" id="171437"/>
    <lineage>
        <taxon>Bacteria</taxon>
        <taxon>Pseudomonadati</taxon>
        <taxon>Pseudomonadota</taxon>
        <taxon>Alphaproteobacteria</taxon>
        <taxon>Geminicoccales</taxon>
        <taxon>Geminicoccaceae</taxon>
        <taxon>Tistrella</taxon>
    </lineage>
</organism>
<dbReference type="OrthoDB" id="9791543at2"/>
<dbReference type="Proteomes" id="UP000257706">
    <property type="component" value="Unassembled WGS sequence"/>
</dbReference>
<dbReference type="GeneID" id="97240850"/>
<dbReference type="PANTHER" id="PTHR39206:SF1">
    <property type="entry name" value="SLL8004 PROTEIN"/>
    <property type="match status" value="1"/>
</dbReference>
<dbReference type="SUPFAM" id="SSF52540">
    <property type="entry name" value="P-loop containing nucleoside triphosphate hydrolases"/>
    <property type="match status" value="1"/>
</dbReference>
<dbReference type="PANTHER" id="PTHR39206">
    <property type="entry name" value="SLL8004 PROTEIN"/>
    <property type="match status" value="1"/>
</dbReference>
<reference evidence="2 3" key="1">
    <citation type="submission" date="2015-12" db="EMBL/GenBank/DDBJ databases">
        <title>Genome sequence of Tistrella mobilis MCCC 1A02139.</title>
        <authorList>
            <person name="Lu L."/>
            <person name="Lai Q."/>
            <person name="Shao Z."/>
            <person name="Qian P."/>
        </authorList>
    </citation>
    <scope>NUCLEOTIDE SEQUENCE [LARGE SCALE GENOMIC DNA]</scope>
    <source>
        <strain evidence="2 3">MCCC 1A02139</strain>
    </source>
</reference>
<dbReference type="InterPro" id="IPR027417">
    <property type="entry name" value="P-loop_NTPase"/>
</dbReference>
<evidence type="ECO:0000313" key="3">
    <source>
        <dbReference type="Proteomes" id="UP000075787"/>
    </source>
</evidence>
<evidence type="ECO:0000313" key="4">
    <source>
        <dbReference type="Proteomes" id="UP000257706"/>
    </source>
</evidence>
<dbReference type="Proteomes" id="UP000075787">
    <property type="component" value="Unassembled WGS sequence"/>
</dbReference>
<sequence>MTRLWVIAGPNGAGKSSLTRRYISLLTRLHVINPDTIAANLAGGGRFTADQAARAGRVALKEQRLYLAERRSFAVETTLTGQAPLRLLTTARDVGYKTSLVYVGLDDVGLSLARVAARVSAGGHDIPPADILRRFDRSMANLHRALPLVDRLWLFDNSRDRWRLILRTEGRHLRFASPDLPRWAADIVTGYRR</sequence>
<evidence type="ECO:0000313" key="2">
    <source>
        <dbReference type="EMBL" id="KYO49998.1"/>
    </source>
</evidence>
<name>A0A162JWB1_9PROT</name>
<dbReference type="Pfam" id="PF13671">
    <property type="entry name" value="AAA_33"/>
    <property type="match status" value="1"/>
</dbReference>
<evidence type="ECO:0000313" key="1">
    <source>
        <dbReference type="EMBL" id="HAE50965.1"/>
    </source>
</evidence>
<dbReference type="AlphaFoldDB" id="A0A162JWB1"/>